<keyword evidence="8" id="KW-1185">Reference proteome</keyword>
<feature type="transmembrane region" description="Helical" evidence="6">
    <location>
        <begin position="117"/>
        <end position="134"/>
    </location>
</feature>
<dbReference type="PANTHER" id="PTHR30482:SF17">
    <property type="entry name" value="ABC TRANSPORTER ATP-BINDING PROTEIN"/>
    <property type="match status" value="1"/>
</dbReference>
<gene>
    <name evidence="7" type="ORF">DES41_10152</name>
</gene>
<feature type="transmembrane region" description="Helical" evidence="6">
    <location>
        <begin position="93"/>
        <end position="111"/>
    </location>
</feature>
<evidence type="ECO:0000256" key="4">
    <source>
        <dbReference type="ARBA" id="ARBA00022989"/>
    </source>
</evidence>
<feature type="transmembrane region" description="Helical" evidence="6">
    <location>
        <begin position="254"/>
        <end position="277"/>
    </location>
</feature>
<protein>
    <submittedName>
        <fullName evidence="7">Amino acid/amide ABC transporter membrane protein 2 (HAAT family)</fullName>
    </submittedName>
</protein>
<keyword evidence="5 6" id="KW-0472">Membrane</keyword>
<feature type="transmembrane region" description="Helical" evidence="6">
    <location>
        <begin position="169"/>
        <end position="196"/>
    </location>
</feature>
<evidence type="ECO:0000256" key="5">
    <source>
        <dbReference type="ARBA" id="ARBA00023136"/>
    </source>
</evidence>
<dbReference type="EMBL" id="QPJK01000001">
    <property type="protein sequence ID" value="RCW75460.1"/>
    <property type="molecule type" value="Genomic_DNA"/>
</dbReference>
<feature type="transmembrane region" description="Helical" evidence="6">
    <location>
        <begin position="289"/>
        <end position="306"/>
    </location>
</feature>
<comment type="subcellular location">
    <subcellularLocation>
        <location evidence="1">Cell membrane</location>
        <topology evidence="1">Multi-pass membrane protein</topology>
    </subcellularLocation>
</comment>
<evidence type="ECO:0000256" key="6">
    <source>
        <dbReference type="SAM" id="Phobius"/>
    </source>
</evidence>
<feature type="transmembrane region" description="Helical" evidence="6">
    <location>
        <begin position="21"/>
        <end position="49"/>
    </location>
</feature>
<keyword evidence="2" id="KW-1003">Cell membrane</keyword>
<dbReference type="Proteomes" id="UP000252884">
    <property type="component" value="Unassembled WGS sequence"/>
</dbReference>
<organism evidence="7 8">
    <name type="scientific">Pseudorhodoferax soli</name>
    <dbReference type="NCBI Taxonomy" id="545864"/>
    <lineage>
        <taxon>Bacteria</taxon>
        <taxon>Pseudomonadati</taxon>
        <taxon>Pseudomonadota</taxon>
        <taxon>Betaproteobacteria</taxon>
        <taxon>Burkholderiales</taxon>
        <taxon>Comamonadaceae</taxon>
    </lineage>
</organism>
<accession>A0A368Y596</accession>
<evidence type="ECO:0000256" key="1">
    <source>
        <dbReference type="ARBA" id="ARBA00004651"/>
    </source>
</evidence>
<evidence type="ECO:0000256" key="2">
    <source>
        <dbReference type="ARBA" id="ARBA00022475"/>
    </source>
</evidence>
<dbReference type="AlphaFoldDB" id="A0A368Y596"/>
<sequence length="335" mass="36176">MRELPHAFFRARARWSTWETAFWLCWAIAFFVPGANLALLTQVLVWGLFALSLDLLLGYRGIPSLGHAAFFGIGAYTAGYLGKFGWTEPISGLVLAALMAGITGLATGRIVRGLHGVGLLMVTLGLNLLLYDFVHRSTELTGGDDGLQGITIAPVLGLFRFDMFGRTGYVYVLAVVFVLFLLVRALLHSAWGLALLGARDNARRMTMLGAPVAGDLTWAFGISAALAGVAGALLTQTTQFVSPEVMSFQRSADLLVVLVIGGAAMLYGGFAGALVFLVLRDLLAALNPIYWYFWIGLVLVLIVSFFRKGILPTLRAAWQRRAAARQALPAPEVAR</sequence>
<dbReference type="InterPro" id="IPR001851">
    <property type="entry name" value="ABC_transp_permease"/>
</dbReference>
<feature type="transmembrane region" description="Helical" evidence="6">
    <location>
        <begin position="61"/>
        <end position="81"/>
    </location>
</feature>
<dbReference type="GO" id="GO:0005886">
    <property type="term" value="C:plasma membrane"/>
    <property type="evidence" value="ECO:0007669"/>
    <property type="project" value="UniProtKB-SubCell"/>
</dbReference>
<reference evidence="7 8" key="1">
    <citation type="submission" date="2018-07" db="EMBL/GenBank/DDBJ databases">
        <title>Genomic Encyclopedia of Type Strains, Phase IV (KMG-IV): sequencing the most valuable type-strain genomes for metagenomic binning, comparative biology and taxonomic classification.</title>
        <authorList>
            <person name="Goeker M."/>
        </authorList>
    </citation>
    <scope>NUCLEOTIDE SEQUENCE [LARGE SCALE GENOMIC DNA]</scope>
    <source>
        <strain evidence="7 8">DSM 21634</strain>
    </source>
</reference>
<dbReference type="Pfam" id="PF02653">
    <property type="entry name" value="BPD_transp_2"/>
    <property type="match status" value="1"/>
</dbReference>
<dbReference type="RefSeq" id="WP_114464859.1">
    <property type="nucleotide sequence ID" value="NZ_QPJK01000001.1"/>
</dbReference>
<feature type="transmembrane region" description="Helical" evidence="6">
    <location>
        <begin position="216"/>
        <end position="234"/>
    </location>
</feature>
<dbReference type="OrthoDB" id="3460090at2"/>
<dbReference type="GO" id="GO:0015658">
    <property type="term" value="F:branched-chain amino acid transmembrane transporter activity"/>
    <property type="evidence" value="ECO:0007669"/>
    <property type="project" value="InterPro"/>
</dbReference>
<evidence type="ECO:0000313" key="8">
    <source>
        <dbReference type="Proteomes" id="UP000252884"/>
    </source>
</evidence>
<proteinExistence type="predicted"/>
<keyword evidence="3 6" id="KW-0812">Transmembrane</keyword>
<comment type="caution">
    <text evidence="7">The sequence shown here is derived from an EMBL/GenBank/DDBJ whole genome shotgun (WGS) entry which is preliminary data.</text>
</comment>
<evidence type="ECO:0000256" key="3">
    <source>
        <dbReference type="ARBA" id="ARBA00022692"/>
    </source>
</evidence>
<dbReference type="CDD" id="cd06581">
    <property type="entry name" value="TM_PBP1_LivM_like"/>
    <property type="match status" value="1"/>
</dbReference>
<keyword evidence="4 6" id="KW-1133">Transmembrane helix</keyword>
<dbReference type="PANTHER" id="PTHR30482">
    <property type="entry name" value="HIGH-AFFINITY BRANCHED-CHAIN AMINO ACID TRANSPORT SYSTEM PERMEASE"/>
    <property type="match status" value="1"/>
</dbReference>
<name>A0A368Y596_9BURK</name>
<evidence type="ECO:0000313" key="7">
    <source>
        <dbReference type="EMBL" id="RCW75460.1"/>
    </source>
</evidence>
<dbReference type="InterPro" id="IPR043428">
    <property type="entry name" value="LivM-like"/>
</dbReference>